<reference evidence="2 3" key="1">
    <citation type="journal article" date="2019" name="G3 (Bethesda)">
        <title>Sequencing of a Wild Apple (Malus baccata) Genome Unravels the Differences Between Cultivated and Wild Apple Species Regarding Disease Resistance and Cold Tolerance.</title>
        <authorList>
            <person name="Chen X."/>
        </authorList>
    </citation>
    <scope>NUCLEOTIDE SEQUENCE [LARGE SCALE GENOMIC DNA]</scope>
    <source>
        <strain evidence="3">cv. Shandingzi</strain>
        <tissue evidence="2">Leaves</tissue>
    </source>
</reference>
<sequence length="53" mass="5872">MRTSKAVEATWHPCNNKQNVKSNKAKDKSGAALDDNSRRRLLSALDSSVGWPM</sequence>
<organism evidence="2 3">
    <name type="scientific">Malus baccata</name>
    <name type="common">Siberian crab apple</name>
    <name type="synonym">Pyrus baccata</name>
    <dbReference type="NCBI Taxonomy" id="106549"/>
    <lineage>
        <taxon>Eukaryota</taxon>
        <taxon>Viridiplantae</taxon>
        <taxon>Streptophyta</taxon>
        <taxon>Embryophyta</taxon>
        <taxon>Tracheophyta</taxon>
        <taxon>Spermatophyta</taxon>
        <taxon>Magnoliopsida</taxon>
        <taxon>eudicotyledons</taxon>
        <taxon>Gunneridae</taxon>
        <taxon>Pentapetalae</taxon>
        <taxon>rosids</taxon>
        <taxon>fabids</taxon>
        <taxon>Rosales</taxon>
        <taxon>Rosaceae</taxon>
        <taxon>Amygdaloideae</taxon>
        <taxon>Maleae</taxon>
        <taxon>Malus</taxon>
    </lineage>
</organism>
<dbReference type="Proteomes" id="UP000315295">
    <property type="component" value="Unassembled WGS sequence"/>
</dbReference>
<gene>
    <name evidence="2" type="ORF">C1H46_024466</name>
</gene>
<comment type="caution">
    <text evidence="2">The sequence shown here is derived from an EMBL/GenBank/DDBJ whole genome shotgun (WGS) entry which is preliminary data.</text>
</comment>
<evidence type="ECO:0000313" key="2">
    <source>
        <dbReference type="EMBL" id="TQD89982.1"/>
    </source>
</evidence>
<name>A0A540LUL0_MALBA</name>
<protein>
    <submittedName>
        <fullName evidence="2">Uncharacterized protein</fullName>
    </submittedName>
</protein>
<keyword evidence="3" id="KW-1185">Reference proteome</keyword>
<feature type="region of interest" description="Disordered" evidence="1">
    <location>
        <begin position="1"/>
        <end position="35"/>
    </location>
</feature>
<evidence type="ECO:0000313" key="3">
    <source>
        <dbReference type="Proteomes" id="UP000315295"/>
    </source>
</evidence>
<proteinExistence type="predicted"/>
<evidence type="ECO:0000256" key="1">
    <source>
        <dbReference type="SAM" id="MobiDB-lite"/>
    </source>
</evidence>
<dbReference type="AlphaFoldDB" id="A0A540LUL0"/>
<dbReference type="EMBL" id="VIEB01000464">
    <property type="protein sequence ID" value="TQD89982.1"/>
    <property type="molecule type" value="Genomic_DNA"/>
</dbReference>
<feature type="compositionally biased region" description="Polar residues" evidence="1">
    <location>
        <begin position="13"/>
        <end position="22"/>
    </location>
</feature>
<accession>A0A540LUL0</accession>